<evidence type="ECO:0000256" key="2">
    <source>
        <dbReference type="ARBA" id="ARBA00022694"/>
    </source>
</evidence>
<organism evidence="10 11">
    <name type="scientific">Geodia barretti</name>
    <name type="common">Barrett's horny sponge</name>
    <dbReference type="NCBI Taxonomy" id="519541"/>
    <lineage>
        <taxon>Eukaryota</taxon>
        <taxon>Metazoa</taxon>
        <taxon>Porifera</taxon>
        <taxon>Demospongiae</taxon>
        <taxon>Heteroscleromorpha</taxon>
        <taxon>Tetractinellida</taxon>
        <taxon>Astrophorina</taxon>
        <taxon>Geodiidae</taxon>
        <taxon>Geodia</taxon>
    </lineage>
</organism>
<evidence type="ECO:0000313" key="11">
    <source>
        <dbReference type="Proteomes" id="UP001174909"/>
    </source>
</evidence>
<evidence type="ECO:0000256" key="4">
    <source>
        <dbReference type="ARBA" id="ARBA00022723"/>
    </source>
</evidence>
<dbReference type="GO" id="GO:0046872">
    <property type="term" value="F:metal ion binding"/>
    <property type="evidence" value="ECO:0007669"/>
    <property type="project" value="UniProtKB-KW"/>
</dbReference>
<dbReference type="GO" id="GO:0005655">
    <property type="term" value="C:nucleolar ribonuclease P complex"/>
    <property type="evidence" value="ECO:0007669"/>
    <property type="project" value="TreeGrafter"/>
</dbReference>
<dbReference type="Pfam" id="PF04032">
    <property type="entry name" value="Rpr2"/>
    <property type="match status" value="1"/>
</dbReference>
<dbReference type="InterPro" id="IPR007175">
    <property type="entry name" value="Rpr2/Snm1/Rpp21"/>
</dbReference>
<dbReference type="PANTHER" id="PTHR14742:SF0">
    <property type="entry name" value="RIBONUCLEASE P PROTEIN SUBUNIT P21"/>
    <property type="match status" value="1"/>
</dbReference>
<dbReference type="GO" id="GO:0004519">
    <property type="term" value="F:endonuclease activity"/>
    <property type="evidence" value="ECO:0007669"/>
    <property type="project" value="UniProtKB-KW"/>
</dbReference>
<evidence type="ECO:0000256" key="9">
    <source>
        <dbReference type="SAM" id="MobiDB-lite"/>
    </source>
</evidence>
<sequence>QKLTARENGQETEARQQAKHRSTQRGLYADELSFPGEVSARVRMHNSRQTTLPSLLQASLAVLSANPSHPQLSRFYVHTMKNVGKRLVLRMDPGMKRMLCKGCDSLLVPGVTATHRVRAHRETHVVVKCLTCGNVKRFPTRPDYQLWSDNPANVAQPQTTGEPPPTPATSGQTTATLDHSRAQTPTHPSTSKSPPTTTVDKNSATDP</sequence>
<keyword evidence="11" id="KW-1185">Reference proteome</keyword>
<evidence type="ECO:0000313" key="10">
    <source>
        <dbReference type="EMBL" id="CAI8024689.1"/>
    </source>
</evidence>
<dbReference type="EMBL" id="CASHTH010002090">
    <property type="protein sequence ID" value="CAI8024689.1"/>
    <property type="molecule type" value="Genomic_DNA"/>
</dbReference>
<keyword evidence="2" id="KW-0819">tRNA processing</keyword>
<comment type="similarity">
    <text evidence="8">Belongs to the eukaryotic/archaeal RNase P protein component 4 family.</text>
</comment>
<dbReference type="InterPro" id="IPR016432">
    <property type="entry name" value="RNP4"/>
</dbReference>
<feature type="compositionally biased region" description="Low complexity" evidence="9">
    <location>
        <begin position="184"/>
        <end position="198"/>
    </location>
</feature>
<feature type="non-terminal residue" evidence="10">
    <location>
        <position position="207"/>
    </location>
</feature>
<proteinExistence type="inferred from homology"/>
<accession>A0AA35S7N5</accession>
<keyword evidence="7" id="KW-0862">Zinc</keyword>
<dbReference type="GO" id="GO:0016787">
    <property type="term" value="F:hydrolase activity"/>
    <property type="evidence" value="ECO:0007669"/>
    <property type="project" value="UniProtKB-KW"/>
</dbReference>
<feature type="compositionally biased region" description="Basic and acidic residues" evidence="9">
    <location>
        <begin position="1"/>
        <end position="16"/>
    </location>
</feature>
<dbReference type="AlphaFoldDB" id="A0AA35S7N5"/>
<comment type="caution">
    <text evidence="10">The sequence shown here is derived from an EMBL/GenBank/DDBJ whole genome shotgun (WGS) entry which is preliminary data.</text>
</comment>
<feature type="region of interest" description="Disordered" evidence="9">
    <location>
        <begin position="141"/>
        <end position="207"/>
    </location>
</feature>
<keyword evidence="5" id="KW-0255">Endonuclease</keyword>
<dbReference type="PANTHER" id="PTHR14742">
    <property type="entry name" value="RIBONUCLEASE P SUBUNIT P21"/>
    <property type="match status" value="1"/>
</dbReference>
<name>A0AA35S7N5_GEOBA</name>
<evidence type="ECO:0000256" key="7">
    <source>
        <dbReference type="ARBA" id="ARBA00022833"/>
    </source>
</evidence>
<evidence type="ECO:0000256" key="3">
    <source>
        <dbReference type="ARBA" id="ARBA00022722"/>
    </source>
</evidence>
<evidence type="ECO:0000256" key="5">
    <source>
        <dbReference type="ARBA" id="ARBA00022759"/>
    </source>
</evidence>
<protein>
    <submittedName>
        <fullName evidence="10">Ribonuclease P protein subunit p21</fullName>
    </submittedName>
</protein>
<keyword evidence="1" id="KW-0963">Cytoplasm</keyword>
<reference evidence="10" key="1">
    <citation type="submission" date="2023-03" db="EMBL/GenBank/DDBJ databases">
        <authorList>
            <person name="Steffen K."/>
            <person name="Cardenas P."/>
        </authorList>
    </citation>
    <scope>NUCLEOTIDE SEQUENCE</scope>
</reference>
<dbReference type="Proteomes" id="UP001174909">
    <property type="component" value="Unassembled WGS sequence"/>
</dbReference>
<evidence type="ECO:0000256" key="6">
    <source>
        <dbReference type="ARBA" id="ARBA00022801"/>
    </source>
</evidence>
<keyword evidence="3" id="KW-0540">Nuclease</keyword>
<evidence type="ECO:0000256" key="1">
    <source>
        <dbReference type="ARBA" id="ARBA00022490"/>
    </source>
</evidence>
<dbReference type="Gene3D" id="6.20.50.20">
    <property type="match status" value="1"/>
</dbReference>
<gene>
    <name evidence="10" type="ORF">GBAR_LOCUS14337</name>
</gene>
<keyword evidence="6" id="KW-0378">Hydrolase</keyword>
<dbReference type="HAMAP" id="MF_00757">
    <property type="entry name" value="RNase_P_4"/>
    <property type="match status" value="1"/>
</dbReference>
<dbReference type="GO" id="GO:0001682">
    <property type="term" value="P:tRNA 5'-leader removal"/>
    <property type="evidence" value="ECO:0007669"/>
    <property type="project" value="InterPro"/>
</dbReference>
<evidence type="ECO:0000256" key="8">
    <source>
        <dbReference type="ARBA" id="ARBA00038402"/>
    </source>
</evidence>
<feature type="region of interest" description="Disordered" evidence="9">
    <location>
        <begin position="1"/>
        <end position="30"/>
    </location>
</feature>
<keyword evidence="4" id="KW-0479">Metal-binding</keyword>